<keyword evidence="1" id="KW-1133">Transmembrane helix</keyword>
<evidence type="ECO:0000313" key="3">
    <source>
        <dbReference type="EMBL" id="KAG8229556.1"/>
    </source>
</evidence>
<feature type="domain" description="Distal membrane-arm assembly complex protein 1-like" evidence="2">
    <location>
        <begin position="13"/>
        <end position="59"/>
    </location>
</feature>
<keyword evidence="4" id="KW-1185">Reference proteome</keyword>
<gene>
    <name evidence="3" type="ORF">J437_LFUL009030</name>
</gene>
<protein>
    <recommendedName>
        <fullName evidence="2">Distal membrane-arm assembly complex protein 1-like domain-containing protein</fullName>
    </recommendedName>
</protein>
<evidence type="ECO:0000313" key="4">
    <source>
        <dbReference type="Proteomes" id="UP000792457"/>
    </source>
</evidence>
<evidence type="ECO:0000259" key="2">
    <source>
        <dbReference type="Pfam" id="PF15055"/>
    </source>
</evidence>
<dbReference type="AlphaFoldDB" id="A0A8K0K8D2"/>
<dbReference type="OrthoDB" id="6340866at2759"/>
<dbReference type="Proteomes" id="UP000792457">
    <property type="component" value="Unassembled WGS sequence"/>
</dbReference>
<evidence type="ECO:0000256" key="1">
    <source>
        <dbReference type="SAM" id="Phobius"/>
    </source>
</evidence>
<keyword evidence="1" id="KW-0472">Membrane</keyword>
<reference evidence="3" key="1">
    <citation type="submission" date="2013-04" db="EMBL/GenBank/DDBJ databases">
        <authorList>
            <person name="Qu J."/>
            <person name="Murali S.C."/>
            <person name="Bandaranaike D."/>
            <person name="Bellair M."/>
            <person name="Blankenburg K."/>
            <person name="Chao H."/>
            <person name="Dinh H."/>
            <person name="Doddapaneni H."/>
            <person name="Downs B."/>
            <person name="Dugan-Rocha S."/>
            <person name="Elkadiri S."/>
            <person name="Gnanaolivu R.D."/>
            <person name="Hernandez B."/>
            <person name="Javaid M."/>
            <person name="Jayaseelan J.C."/>
            <person name="Lee S."/>
            <person name="Li M."/>
            <person name="Ming W."/>
            <person name="Munidasa M."/>
            <person name="Muniz J."/>
            <person name="Nguyen L."/>
            <person name="Ongeri F."/>
            <person name="Osuji N."/>
            <person name="Pu L.-L."/>
            <person name="Puazo M."/>
            <person name="Qu C."/>
            <person name="Quiroz J."/>
            <person name="Raj R."/>
            <person name="Weissenberger G."/>
            <person name="Xin Y."/>
            <person name="Zou X."/>
            <person name="Han Y."/>
            <person name="Richards S."/>
            <person name="Worley K."/>
            <person name="Muzny D."/>
            <person name="Gibbs R."/>
        </authorList>
    </citation>
    <scope>NUCLEOTIDE SEQUENCE</scope>
    <source>
        <strain evidence="3">Sampled in the wild</strain>
    </source>
</reference>
<proteinExistence type="predicted"/>
<reference evidence="3" key="2">
    <citation type="submission" date="2017-10" db="EMBL/GenBank/DDBJ databases">
        <title>Ladona fulva Genome sequencing and assembly.</title>
        <authorList>
            <person name="Murali S."/>
            <person name="Richards S."/>
            <person name="Bandaranaike D."/>
            <person name="Bellair M."/>
            <person name="Blankenburg K."/>
            <person name="Chao H."/>
            <person name="Dinh H."/>
            <person name="Doddapaneni H."/>
            <person name="Dugan-Rocha S."/>
            <person name="Elkadiri S."/>
            <person name="Gnanaolivu R."/>
            <person name="Hernandez B."/>
            <person name="Skinner E."/>
            <person name="Javaid M."/>
            <person name="Lee S."/>
            <person name="Li M."/>
            <person name="Ming W."/>
            <person name="Munidasa M."/>
            <person name="Muniz J."/>
            <person name="Nguyen L."/>
            <person name="Hughes D."/>
            <person name="Osuji N."/>
            <person name="Pu L.-L."/>
            <person name="Puazo M."/>
            <person name="Qu C."/>
            <person name="Quiroz J."/>
            <person name="Raj R."/>
            <person name="Weissenberger G."/>
            <person name="Xin Y."/>
            <person name="Zou X."/>
            <person name="Han Y."/>
            <person name="Worley K."/>
            <person name="Muzny D."/>
            <person name="Gibbs R."/>
        </authorList>
    </citation>
    <scope>NUCLEOTIDE SEQUENCE</scope>
    <source>
        <strain evidence="3">Sampled in the wild</strain>
    </source>
</reference>
<keyword evidence="1" id="KW-0812">Transmembrane</keyword>
<dbReference type="EMBL" id="KZ308434">
    <property type="protein sequence ID" value="KAG8229556.1"/>
    <property type="molecule type" value="Genomic_DNA"/>
</dbReference>
<organism evidence="3 4">
    <name type="scientific">Ladona fulva</name>
    <name type="common">Scarce chaser dragonfly</name>
    <name type="synonym">Libellula fulva</name>
    <dbReference type="NCBI Taxonomy" id="123851"/>
    <lineage>
        <taxon>Eukaryota</taxon>
        <taxon>Metazoa</taxon>
        <taxon>Ecdysozoa</taxon>
        <taxon>Arthropoda</taxon>
        <taxon>Hexapoda</taxon>
        <taxon>Insecta</taxon>
        <taxon>Pterygota</taxon>
        <taxon>Palaeoptera</taxon>
        <taxon>Odonata</taxon>
        <taxon>Epiprocta</taxon>
        <taxon>Anisoptera</taxon>
        <taxon>Libelluloidea</taxon>
        <taxon>Libellulidae</taxon>
        <taxon>Ladona</taxon>
    </lineage>
</organism>
<dbReference type="Pfam" id="PF15055">
    <property type="entry name" value="DMAC1_Dmo2"/>
    <property type="match status" value="1"/>
</dbReference>
<comment type="caution">
    <text evidence="3">The sequence shown here is derived from an EMBL/GenBank/DDBJ whole genome shotgun (WGS) entry which is preliminary data.</text>
</comment>
<name>A0A8K0K8D2_LADFU</name>
<sequence>MVMTQIIRQRPRDCLSCRLLSGFGLIGASLYVSYYGKKAKYRAGKLIFFSFATVLAGLGTARLLDYPPFTHENSDKENV</sequence>
<feature type="transmembrane region" description="Helical" evidence="1">
    <location>
        <begin position="46"/>
        <end position="64"/>
    </location>
</feature>
<accession>A0A8K0K8D2</accession>
<dbReference type="InterPro" id="IPR028036">
    <property type="entry name" value="DMAC1-like_dom"/>
</dbReference>